<gene>
    <name evidence="2" type="ORF">C7C56_006005</name>
</gene>
<dbReference type="SUPFAM" id="SSF143100">
    <property type="entry name" value="TTHA1013/TTHA0281-like"/>
    <property type="match status" value="1"/>
</dbReference>
<comment type="caution">
    <text evidence="2">The sequence shown here is derived from an EMBL/GenBank/DDBJ whole genome shotgun (WGS) entry which is preliminary data.</text>
</comment>
<sequence length="138" mass="15360">MQYPARFAPDEDGGFVVTFRDIAEAITQGEDLEDAMMMAKDALVTAMDFYFDDKRTVPPPSPAQEDEALVTLPSSVAVKVLLLNEMIGQKVSASDLARRMETSPQEINRLIDLRHATKIDTVERAFNALGKRLAMRLT</sequence>
<protein>
    <submittedName>
        <fullName evidence="2">Type II toxin-antitoxin system HicB family antitoxin</fullName>
    </submittedName>
</protein>
<reference evidence="2 3" key="1">
    <citation type="submission" date="2018-04" db="EMBL/GenBank/DDBJ databases">
        <title>Massilia violaceinigra sp. nov., a novel purple-pigmented bacterium isolated from Tianshan glacier, Xinjiang, China.</title>
        <authorList>
            <person name="Wang H."/>
        </authorList>
    </citation>
    <scope>NUCLEOTIDE SEQUENCE [LARGE SCALE GENOMIC DNA]</scope>
    <source>
        <strain evidence="2 3">B448-2</strain>
    </source>
</reference>
<evidence type="ECO:0000259" key="1">
    <source>
        <dbReference type="Pfam" id="PF15919"/>
    </source>
</evidence>
<dbReference type="Gene3D" id="3.30.160.250">
    <property type="match status" value="1"/>
</dbReference>
<dbReference type="InterPro" id="IPR031807">
    <property type="entry name" value="HicB-like"/>
</dbReference>
<dbReference type="Pfam" id="PF15919">
    <property type="entry name" value="HicB_lk_antitox"/>
    <property type="match status" value="1"/>
</dbReference>
<dbReference type="RefSeq" id="WP_106756560.1">
    <property type="nucleotide sequence ID" value="NZ_PXWF02000077.1"/>
</dbReference>
<accession>A0A2U2I4I7</accession>
<dbReference type="Proteomes" id="UP000241421">
    <property type="component" value="Unassembled WGS sequence"/>
</dbReference>
<keyword evidence="3" id="KW-1185">Reference proteome</keyword>
<dbReference type="EMBL" id="PXWF02000077">
    <property type="protein sequence ID" value="PWF54647.1"/>
    <property type="molecule type" value="Genomic_DNA"/>
</dbReference>
<feature type="domain" description="HicB-like antitoxin of toxin-antitoxin system" evidence="1">
    <location>
        <begin position="3"/>
        <end position="65"/>
    </location>
</feature>
<proteinExistence type="predicted"/>
<evidence type="ECO:0000313" key="3">
    <source>
        <dbReference type="Proteomes" id="UP000241421"/>
    </source>
</evidence>
<name>A0A2U2I4I7_9BURK</name>
<evidence type="ECO:0000313" key="2">
    <source>
        <dbReference type="EMBL" id="PWF54647.1"/>
    </source>
</evidence>
<dbReference type="OrthoDB" id="5772151at2"/>
<dbReference type="PANTHER" id="PTHR34504:SF4">
    <property type="entry name" value="ANTITOXIN HICB"/>
    <property type="match status" value="1"/>
</dbReference>
<dbReference type="AlphaFoldDB" id="A0A2U2I4I7"/>
<dbReference type="InterPro" id="IPR035069">
    <property type="entry name" value="TTHA1013/TTHA0281-like"/>
</dbReference>
<organism evidence="2 3">
    <name type="scientific">Massilia glaciei</name>
    <dbReference type="NCBI Taxonomy" id="1524097"/>
    <lineage>
        <taxon>Bacteria</taxon>
        <taxon>Pseudomonadati</taxon>
        <taxon>Pseudomonadota</taxon>
        <taxon>Betaproteobacteria</taxon>
        <taxon>Burkholderiales</taxon>
        <taxon>Oxalobacteraceae</taxon>
        <taxon>Telluria group</taxon>
        <taxon>Massilia</taxon>
    </lineage>
</organism>
<dbReference type="InterPro" id="IPR051404">
    <property type="entry name" value="TA_system_antitoxin"/>
</dbReference>
<dbReference type="PANTHER" id="PTHR34504">
    <property type="entry name" value="ANTITOXIN HICB"/>
    <property type="match status" value="1"/>
</dbReference>